<keyword evidence="4 5" id="KW-0694">RNA-binding</keyword>
<keyword evidence="1" id="KW-0540">Nuclease</keyword>
<feature type="domain" description="RNase III" evidence="8">
    <location>
        <begin position="129"/>
        <end position="240"/>
    </location>
</feature>
<dbReference type="InterPro" id="IPR014720">
    <property type="entry name" value="dsRBD_dom"/>
</dbReference>
<evidence type="ECO:0000256" key="4">
    <source>
        <dbReference type="ARBA" id="ARBA00022884"/>
    </source>
</evidence>
<evidence type="ECO:0000259" key="8">
    <source>
        <dbReference type="PROSITE" id="PS50142"/>
    </source>
</evidence>
<evidence type="ECO:0000256" key="5">
    <source>
        <dbReference type="PROSITE-ProRule" id="PRU00266"/>
    </source>
</evidence>
<dbReference type="SUPFAM" id="SSF69065">
    <property type="entry name" value="RNase III domain-like"/>
    <property type="match status" value="1"/>
</dbReference>
<organism evidence="9 10">
    <name type="scientific">Aspergillus pseudoustus</name>
    <dbReference type="NCBI Taxonomy" id="1810923"/>
    <lineage>
        <taxon>Eukaryota</taxon>
        <taxon>Fungi</taxon>
        <taxon>Dikarya</taxon>
        <taxon>Ascomycota</taxon>
        <taxon>Pezizomycotina</taxon>
        <taxon>Eurotiomycetes</taxon>
        <taxon>Eurotiomycetidae</taxon>
        <taxon>Eurotiales</taxon>
        <taxon>Aspergillaceae</taxon>
        <taxon>Aspergillus</taxon>
        <taxon>Aspergillus subgen. Nidulantes</taxon>
    </lineage>
</organism>
<keyword evidence="3" id="KW-0378">Hydrolase</keyword>
<evidence type="ECO:0000256" key="1">
    <source>
        <dbReference type="ARBA" id="ARBA00022722"/>
    </source>
</evidence>
<dbReference type="Proteomes" id="UP001610446">
    <property type="component" value="Unassembled WGS sequence"/>
</dbReference>
<dbReference type="InterPro" id="IPR036389">
    <property type="entry name" value="RNase_III_sf"/>
</dbReference>
<name>A0ABR4IWU6_9EURO</name>
<sequence length="359" mass="40344">MDRKRKSVFSSHAPDSKPAQKVKKQSHSQHDTPRIQTSPCSRFIELQNNTQKFCYIIEQLSQSLESADVMPSEDVLKAAADLNRALQRTPLSATPPANFTSIKAIKPQKLSHNCANSYPSLPPLPLIIDTKLEKTVFTLPAMSSDPTATYDRLEILGDAYIELIATKLIWRKLPEIPSGRISQIRETLVKNETLADYTTRYGLDSRVSFPQDYLKQPKRLTKTKGDLFEAYVAAVVLSQPNGYSVVEDWLSQLWIPKLEALEEPASHMHAKQALARRVMRRKGLRLNYIDEKPPIQHEGGTQTFFIGVYLSGLCWDNRHLGSGQGLNKAVAGNKAAQQALRDERLMNEIANTMQDAYGI</sequence>
<reference evidence="9 10" key="1">
    <citation type="submission" date="2024-07" db="EMBL/GenBank/DDBJ databases">
        <title>Section-level genome sequencing and comparative genomics of Aspergillus sections Usti and Cavernicolus.</title>
        <authorList>
            <consortium name="Lawrence Berkeley National Laboratory"/>
            <person name="Nybo J.L."/>
            <person name="Vesth T.C."/>
            <person name="Theobald S."/>
            <person name="Frisvad J.C."/>
            <person name="Larsen T.O."/>
            <person name="Kjaerboelling I."/>
            <person name="Rothschild-Mancinelli K."/>
            <person name="Lyhne E.K."/>
            <person name="Kogle M.E."/>
            <person name="Barry K."/>
            <person name="Clum A."/>
            <person name="Na H."/>
            <person name="Ledsgaard L."/>
            <person name="Lin J."/>
            <person name="Lipzen A."/>
            <person name="Kuo A."/>
            <person name="Riley R."/>
            <person name="Mondo S."/>
            <person name="Labutti K."/>
            <person name="Haridas S."/>
            <person name="Pangalinan J."/>
            <person name="Salamov A.A."/>
            <person name="Simmons B.A."/>
            <person name="Magnuson J.K."/>
            <person name="Chen J."/>
            <person name="Drula E."/>
            <person name="Henrissat B."/>
            <person name="Wiebenga A."/>
            <person name="Lubbers R.J."/>
            <person name="Gomes A.C."/>
            <person name="Makela M.R."/>
            <person name="Stajich J."/>
            <person name="Grigoriev I.V."/>
            <person name="Mortensen U.H."/>
            <person name="De Vries R.P."/>
            <person name="Baker S.E."/>
            <person name="Andersen M.R."/>
        </authorList>
    </citation>
    <scope>NUCLEOTIDE SEQUENCE [LARGE SCALE GENOMIC DNA]</scope>
    <source>
        <strain evidence="9 10">CBS 123904</strain>
    </source>
</reference>
<evidence type="ECO:0000313" key="10">
    <source>
        <dbReference type="Proteomes" id="UP001610446"/>
    </source>
</evidence>
<evidence type="ECO:0000313" key="9">
    <source>
        <dbReference type="EMBL" id="KAL2832240.1"/>
    </source>
</evidence>
<evidence type="ECO:0000256" key="6">
    <source>
        <dbReference type="SAM" id="MobiDB-lite"/>
    </source>
</evidence>
<dbReference type="PANTHER" id="PTHR11207:SF0">
    <property type="entry name" value="RIBONUCLEASE 3"/>
    <property type="match status" value="1"/>
</dbReference>
<keyword evidence="2" id="KW-0255">Endonuclease</keyword>
<feature type="region of interest" description="Disordered" evidence="6">
    <location>
        <begin position="1"/>
        <end position="39"/>
    </location>
</feature>
<dbReference type="PROSITE" id="PS50137">
    <property type="entry name" value="DS_RBD"/>
    <property type="match status" value="1"/>
</dbReference>
<evidence type="ECO:0000259" key="7">
    <source>
        <dbReference type="PROSITE" id="PS50137"/>
    </source>
</evidence>
<evidence type="ECO:0000256" key="3">
    <source>
        <dbReference type="ARBA" id="ARBA00022801"/>
    </source>
</evidence>
<comment type="caution">
    <text evidence="9">The sequence shown here is derived from an EMBL/GenBank/DDBJ whole genome shotgun (WGS) entry which is preliminary data.</text>
</comment>
<accession>A0ABR4IWU6</accession>
<feature type="domain" description="DRBM" evidence="7">
    <location>
        <begin position="269"/>
        <end position="345"/>
    </location>
</feature>
<dbReference type="Gene3D" id="3.30.160.20">
    <property type="match status" value="1"/>
</dbReference>
<dbReference type="SUPFAM" id="SSF54768">
    <property type="entry name" value="dsRNA-binding domain-like"/>
    <property type="match status" value="1"/>
</dbReference>
<dbReference type="SMART" id="SM00535">
    <property type="entry name" value="RIBOc"/>
    <property type="match status" value="1"/>
</dbReference>
<proteinExistence type="predicted"/>
<protein>
    <submittedName>
        <fullName evidence="9">Ribonuclease III domain-containing protein</fullName>
    </submittedName>
</protein>
<dbReference type="EMBL" id="JBFXLU010000267">
    <property type="protein sequence ID" value="KAL2832240.1"/>
    <property type="molecule type" value="Genomic_DNA"/>
</dbReference>
<dbReference type="PANTHER" id="PTHR11207">
    <property type="entry name" value="RIBONUCLEASE III"/>
    <property type="match status" value="1"/>
</dbReference>
<gene>
    <name evidence="9" type="ORF">BJY01DRAFT_226157</name>
</gene>
<dbReference type="CDD" id="cd00593">
    <property type="entry name" value="RIBOc"/>
    <property type="match status" value="1"/>
</dbReference>
<keyword evidence="10" id="KW-1185">Reference proteome</keyword>
<dbReference type="PROSITE" id="PS50142">
    <property type="entry name" value="RNASE_3_2"/>
    <property type="match status" value="1"/>
</dbReference>
<dbReference type="InterPro" id="IPR000999">
    <property type="entry name" value="RNase_III_dom"/>
</dbReference>
<dbReference type="Gene3D" id="1.10.1520.10">
    <property type="entry name" value="Ribonuclease III domain"/>
    <property type="match status" value="1"/>
</dbReference>
<dbReference type="Pfam" id="PF00636">
    <property type="entry name" value="Ribonuclease_3"/>
    <property type="match status" value="1"/>
</dbReference>
<evidence type="ECO:0000256" key="2">
    <source>
        <dbReference type="ARBA" id="ARBA00022759"/>
    </source>
</evidence>